<name>A0A0C2IGC0_THEKT</name>
<gene>
    <name evidence="4" type="ORF">RF11_15128</name>
</gene>
<evidence type="ECO:0000256" key="2">
    <source>
        <dbReference type="RuleBase" id="RU003876"/>
    </source>
</evidence>
<comment type="similarity">
    <text evidence="1 2">Belongs to the nucleosome assembly protein (NAP) family.</text>
</comment>
<dbReference type="SUPFAM" id="SSF143113">
    <property type="entry name" value="NAP-like"/>
    <property type="match status" value="1"/>
</dbReference>
<evidence type="ECO:0000313" key="5">
    <source>
        <dbReference type="Proteomes" id="UP000031668"/>
    </source>
</evidence>
<dbReference type="AlphaFoldDB" id="A0A0C2IGC0"/>
<dbReference type="OMA" id="KVHGTIR"/>
<feature type="compositionally biased region" description="Acidic residues" evidence="3">
    <location>
        <begin position="226"/>
        <end position="235"/>
    </location>
</feature>
<dbReference type="OrthoDB" id="27325at2759"/>
<dbReference type="Gene3D" id="3.30.1120.90">
    <property type="entry name" value="Nucleosome assembly protein"/>
    <property type="match status" value="1"/>
</dbReference>
<sequence>MLACPPNTPIINSIVDDTEIIYETSKGFKNFWLKILQKNRASIDMISSIDIPVLEYLRDVKVKQVDPDAPFPDYPQFTDRGLILEFHFDKNPYFSNPVLFKYYQLGFPFREDDPFKYDGLLPVKIESCQINWHQGKNITVKTIKKTQKNKHTKQPRVVSKTEKVPSFFNFFSKIEASEINVESDYDEETIFNNLMFSEYHLASHIHSEIIPKAILYYLEEIEDDDDETELFDEHDDGSSSDTSPPPRRSEGFLS</sequence>
<evidence type="ECO:0000313" key="4">
    <source>
        <dbReference type="EMBL" id="KII64354.1"/>
    </source>
</evidence>
<dbReference type="Proteomes" id="UP000031668">
    <property type="component" value="Unassembled WGS sequence"/>
</dbReference>
<keyword evidence="5" id="KW-1185">Reference proteome</keyword>
<dbReference type="PANTHER" id="PTHR11875">
    <property type="entry name" value="TESTIS-SPECIFIC Y-ENCODED PROTEIN"/>
    <property type="match status" value="1"/>
</dbReference>
<feature type="region of interest" description="Disordered" evidence="3">
    <location>
        <begin position="226"/>
        <end position="254"/>
    </location>
</feature>
<proteinExistence type="inferred from homology"/>
<dbReference type="Pfam" id="PF00956">
    <property type="entry name" value="NAP"/>
    <property type="match status" value="1"/>
</dbReference>
<dbReference type="GO" id="GO:0006334">
    <property type="term" value="P:nucleosome assembly"/>
    <property type="evidence" value="ECO:0007669"/>
    <property type="project" value="InterPro"/>
</dbReference>
<evidence type="ECO:0000256" key="3">
    <source>
        <dbReference type="SAM" id="MobiDB-lite"/>
    </source>
</evidence>
<dbReference type="EMBL" id="JWZT01004323">
    <property type="protein sequence ID" value="KII64354.1"/>
    <property type="molecule type" value="Genomic_DNA"/>
</dbReference>
<accession>A0A0C2IGC0</accession>
<evidence type="ECO:0000256" key="1">
    <source>
        <dbReference type="ARBA" id="ARBA00009947"/>
    </source>
</evidence>
<comment type="caution">
    <text evidence="4">The sequence shown here is derived from an EMBL/GenBank/DDBJ whole genome shotgun (WGS) entry which is preliminary data.</text>
</comment>
<reference evidence="4 5" key="1">
    <citation type="journal article" date="2014" name="Genome Biol. Evol.">
        <title>The genome of the myxosporean Thelohanellus kitauei shows adaptations to nutrient acquisition within its fish host.</title>
        <authorList>
            <person name="Yang Y."/>
            <person name="Xiong J."/>
            <person name="Zhou Z."/>
            <person name="Huo F."/>
            <person name="Miao W."/>
            <person name="Ran C."/>
            <person name="Liu Y."/>
            <person name="Zhang J."/>
            <person name="Feng J."/>
            <person name="Wang M."/>
            <person name="Wang M."/>
            <person name="Wang L."/>
            <person name="Yao B."/>
        </authorList>
    </citation>
    <scope>NUCLEOTIDE SEQUENCE [LARGE SCALE GENOMIC DNA]</scope>
    <source>
        <strain evidence="4">Wuqing</strain>
    </source>
</reference>
<organism evidence="4 5">
    <name type="scientific">Thelohanellus kitauei</name>
    <name type="common">Myxosporean</name>
    <dbReference type="NCBI Taxonomy" id="669202"/>
    <lineage>
        <taxon>Eukaryota</taxon>
        <taxon>Metazoa</taxon>
        <taxon>Cnidaria</taxon>
        <taxon>Myxozoa</taxon>
        <taxon>Myxosporea</taxon>
        <taxon>Bivalvulida</taxon>
        <taxon>Platysporina</taxon>
        <taxon>Myxobolidae</taxon>
        <taxon>Thelohanellus</taxon>
    </lineage>
</organism>
<dbReference type="GO" id="GO:0005634">
    <property type="term" value="C:nucleus"/>
    <property type="evidence" value="ECO:0007669"/>
    <property type="project" value="InterPro"/>
</dbReference>
<protein>
    <submittedName>
        <fullName evidence="4">Nucleosome assembly protein 1-like 4</fullName>
    </submittedName>
</protein>
<dbReference type="InterPro" id="IPR037231">
    <property type="entry name" value="NAP-like_sf"/>
</dbReference>
<dbReference type="InterPro" id="IPR002164">
    <property type="entry name" value="NAP_family"/>
</dbReference>